<reference evidence="2 3" key="1">
    <citation type="submission" date="2017-09" db="EMBL/GenBank/DDBJ databases">
        <title>Sphingomonas ginsenosidimutans KACC 14949, whole genome shotgun sequence.</title>
        <authorList>
            <person name="Feng G."/>
            <person name="Zhu H."/>
        </authorList>
    </citation>
    <scope>NUCLEOTIDE SEQUENCE [LARGE SCALE GENOMIC DNA]</scope>
    <source>
        <strain evidence="2 3">KACC 14949</strain>
    </source>
</reference>
<keyword evidence="1" id="KW-0732">Signal</keyword>
<evidence type="ECO:0000256" key="1">
    <source>
        <dbReference type="SAM" id="SignalP"/>
    </source>
</evidence>
<feature type="signal peptide" evidence="1">
    <location>
        <begin position="1"/>
        <end position="24"/>
    </location>
</feature>
<dbReference type="Proteomes" id="UP000218784">
    <property type="component" value="Unassembled WGS sequence"/>
</dbReference>
<proteinExistence type="predicted"/>
<gene>
    <name evidence="2" type="ORF">COA17_00820</name>
</gene>
<protein>
    <submittedName>
        <fullName evidence="2">Uncharacterized protein</fullName>
    </submittedName>
</protein>
<organism evidence="2 3">
    <name type="scientific">Sphingomonas ginsenosidimutans</name>
    <dbReference type="NCBI Taxonomy" id="862134"/>
    <lineage>
        <taxon>Bacteria</taxon>
        <taxon>Pseudomonadati</taxon>
        <taxon>Pseudomonadota</taxon>
        <taxon>Alphaproteobacteria</taxon>
        <taxon>Sphingomonadales</taxon>
        <taxon>Sphingomonadaceae</taxon>
        <taxon>Sphingomonas</taxon>
    </lineage>
</organism>
<evidence type="ECO:0000313" key="2">
    <source>
        <dbReference type="EMBL" id="PCG10046.1"/>
    </source>
</evidence>
<name>A0A2A4HZT8_9SPHN</name>
<sequence>MSMRIVCSIAAVVSIAIAAQGALAQTYIVQRLPSAPPQGVQAIRLSKETMAGQKIRLWSAVLLNPDCTPSGTITSSVIDSPRHGQLDIVDAPTFPNYLPPNPRVACDRKAVPGKQVFYTPAADFHGRDRMVFQNATSDGYVRRFTVDVRVE</sequence>
<dbReference type="EMBL" id="NWVD01000001">
    <property type="protein sequence ID" value="PCG10046.1"/>
    <property type="molecule type" value="Genomic_DNA"/>
</dbReference>
<dbReference type="AlphaFoldDB" id="A0A2A4HZT8"/>
<dbReference type="RefSeq" id="WP_096609553.1">
    <property type="nucleotide sequence ID" value="NZ_NWVD01000001.1"/>
</dbReference>
<keyword evidence="3" id="KW-1185">Reference proteome</keyword>
<feature type="chain" id="PRO_5012449732" evidence="1">
    <location>
        <begin position="25"/>
        <end position="151"/>
    </location>
</feature>
<accession>A0A2A4HZT8</accession>
<evidence type="ECO:0000313" key="3">
    <source>
        <dbReference type="Proteomes" id="UP000218784"/>
    </source>
</evidence>
<comment type="caution">
    <text evidence="2">The sequence shown here is derived from an EMBL/GenBank/DDBJ whole genome shotgun (WGS) entry which is preliminary data.</text>
</comment>